<dbReference type="InterPro" id="IPR009495">
    <property type="entry name" value="NrsF"/>
</dbReference>
<dbReference type="AlphaFoldDB" id="A0A6L6JDB0"/>
<dbReference type="Pfam" id="PF06532">
    <property type="entry name" value="NrsF"/>
    <property type="match status" value="1"/>
</dbReference>
<accession>A0A6L6JDB0</accession>
<keyword evidence="3" id="KW-1185">Reference proteome</keyword>
<keyword evidence="1" id="KW-0472">Membrane</keyword>
<feature type="transmembrane region" description="Helical" evidence="1">
    <location>
        <begin position="121"/>
        <end position="144"/>
    </location>
</feature>
<organism evidence="2 3">
    <name type="scientific">Paracoccus aestuariivivens</name>
    <dbReference type="NCBI Taxonomy" id="1820333"/>
    <lineage>
        <taxon>Bacteria</taxon>
        <taxon>Pseudomonadati</taxon>
        <taxon>Pseudomonadota</taxon>
        <taxon>Alphaproteobacteria</taxon>
        <taxon>Rhodobacterales</taxon>
        <taxon>Paracoccaceae</taxon>
        <taxon>Paracoccus</taxon>
    </lineage>
</organism>
<comment type="caution">
    <text evidence="2">The sequence shown here is derived from an EMBL/GenBank/DDBJ whole genome shotgun (WGS) entry which is preliminary data.</text>
</comment>
<sequence length="208" mass="22269">MIDRWDCLRGSCPAMQCNGQCQISETLEAQPFNPCNGRDQNSKFCLELCSQVPECLDDVIGCRDAMVFREQVIHQDMAPEDRHDWAAVIGSLASGLACIVALVSLVIAAPEDRRGLPRGKTALACPFLIAIVAAPVLAALLALLKRLAPTRLVVTGAAAGFLAGAVATFVYALHCPENGLPFVILWYTAGVLLSSAIGALLVPRVLRW</sequence>
<evidence type="ECO:0000313" key="3">
    <source>
        <dbReference type="Proteomes" id="UP000478183"/>
    </source>
</evidence>
<reference evidence="2 3" key="1">
    <citation type="submission" date="2019-11" db="EMBL/GenBank/DDBJ databases">
        <authorList>
            <person name="Dong K."/>
        </authorList>
    </citation>
    <scope>NUCLEOTIDE SEQUENCE [LARGE SCALE GENOMIC DNA]</scope>
    <source>
        <strain evidence="2 3">NBRC 111993</strain>
    </source>
</reference>
<dbReference type="OrthoDB" id="7764375at2"/>
<feature type="transmembrane region" description="Helical" evidence="1">
    <location>
        <begin position="85"/>
        <end position="109"/>
    </location>
</feature>
<proteinExistence type="predicted"/>
<evidence type="ECO:0000313" key="2">
    <source>
        <dbReference type="EMBL" id="MTH80173.1"/>
    </source>
</evidence>
<protein>
    <submittedName>
        <fullName evidence="2">DUF1109 family protein</fullName>
    </submittedName>
</protein>
<keyword evidence="1" id="KW-1133">Transmembrane helix</keyword>
<feature type="transmembrane region" description="Helical" evidence="1">
    <location>
        <begin position="151"/>
        <end position="172"/>
    </location>
</feature>
<name>A0A6L6JDB0_9RHOB</name>
<feature type="transmembrane region" description="Helical" evidence="1">
    <location>
        <begin position="184"/>
        <end position="206"/>
    </location>
</feature>
<gene>
    <name evidence="2" type="ORF">GL286_20975</name>
</gene>
<dbReference type="Proteomes" id="UP000478183">
    <property type="component" value="Unassembled WGS sequence"/>
</dbReference>
<dbReference type="EMBL" id="WMIE01000030">
    <property type="protein sequence ID" value="MTH80173.1"/>
    <property type="molecule type" value="Genomic_DNA"/>
</dbReference>
<evidence type="ECO:0000256" key="1">
    <source>
        <dbReference type="SAM" id="Phobius"/>
    </source>
</evidence>
<keyword evidence="1" id="KW-0812">Transmembrane</keyword>